<dbReference type="Proteomes" id="UP000095283">
    <property type="component" value="Unplaced"/>
</dbReference>
<feature type="domain" description="DUF7802" evidence="2">
    <location>
        <begin position="200"/>
        <end position="306"/>
    </location>
</feature>
<feature type="transmembrane region" description="Helical" evidence="1">
    <location>
        <begin position="205"/>
        <end position="227"/>
    </location>
</feature>
<evidence type="ECO:0000256" key="1">
    <source>
        <dbReference type="SAM" id="Phobius"/>
    </source>
</evidence>
<keyword evidence="1" id="KW-0812">Transmembrane</keyword>
<sequence>MDYLLDKYFFDTIPVPISLETKKAIGQRALTVVQWADWLCKWQDPIKIYENHTSFLFGELLFFLLCFLTFIHAYRHGGRGVKYEFLSFYLLHLPLWAEGPAVGLAAVMLDLPYDIMGIKLLWWTWHDTDPNIYDRMYWVPWNSYYFHASFACSFVWILKLSRRFLLEDEYDWKKFDFLLFFLNYKCPVISIFKALNFFFAGNKYWFDELSCAVAIEYIFYMILVVIADPVNIISEGLHQPIGPCDKYQSVRTPTGMVLHKKKYLCTSNYDEKYFDFHCVPNGIPKQWYAVCGTDFENRAEYVAIIW</sequence>
<protein>
    <submittedName>
        <fullName evidence="4">Glycerophosphocholine acyltransferase 1</fullName>
    </submittedName>
</protein>
<organism evidence="3 4">
    <name type="scientific">Heterorhabditis bacteriophora</name>
    <name type="common">Entomopathogenic nematode worm</name>
    <dbReference type="NCBI Taxonomy" id="37862"/>
    <lineage>
        <taxon>Eukaryota</taxon>
        <taxon>Metazoa</taxon>
        <taxon>Ecdysozoa</taxon>
        <taxon>Nematoda</taxon>
        <taxon>Chromadorea</taxon>
        <taxon>Rhabditida</taxon>
        <taxon>Rhabditina</taxon>
        <taxon>Rhabditomorpha</taxon>
        <taxon>Strongyloidea</taxon>
        <taxon>Heterorhabditidae</taxon>
        <taxon>Heterorhabditis</taxon>
    </lineage>
</organism>
<keyword evidence="1" id="KW-0472">Membrane</keyword>
<keyword evidence="1" id="KW-1133">Transmembrane helix</keyword>
<feature type="transmembrane region" description="Helical" evidence="1">
    <location>
        <begin position="177"/>
        <end position="199"/>
    </location>
</feature>
<dbReference type="PANTHER" id="PTHR35982">
    <property type="entry name" value="AGAP005361-PA"/>
    <property type="match status" value="1"/>
</dbReference>
<feature type="transmembrane region" description="Helical" evidence="1">
    <location>
        <begin position="86"/>
        <end position="109"/>
    </location>
</feature>
<dbReference type="Pfam" id="PF25085">
    <property type="entry name" value="DUF7802"/>
    <property type="match status" value="3"/>
</dbReference>
<feature type="transmembrane region" description="Helical" evidence="1">
    <location>
        <begin position="55"/>
        <end position="74"/>
    </location>
</feature>
<keyword evidence="3" id="KW-1185">Reference proteome</keyword>
<dbReference type="WBParaSite" id="Hba_00979">
    <property type="protein sequence ID" value="Hba_00979"/>
    <property type="gene ID" value="Hba_00979"/>
</dbReference>
<proteinExistence type="predicted"/>
<evidence type="ECO:0000313" key="3">
    <source>
        <dbReference type="Proteomes" id="UP000095283"/>
    </source>
</evidence>
<accession>A0A1I7W8L3</accession>
<evidence type="ECO:0000259" key="2">
    <source>
        <dbReference type="Pfam" id="PF25085"/>
    </source>
</evidence>
<name>A0A1I7W8L3_HETBA</name>
<feature type="domain" description="DUF7802" evidence="2">
    <location>
        <begin position="1"/>
        <end position="81"/>
    </location>
</feature>
<dbReference type="AlphaFoldDB" id="A0A1I7W8L3"/>
<feature type="domain" description="DUF7802" evidence="2">
    <location>
        <begin position="91"/>
        <end position="177"/>
    </location>
</feature>
<reference evidence="4" key="1">
    <citation type="submission" date="2016-11" db="UniProtKB">
        <authorList>
            <consortium name="WormBaseParasite"/>
        </authorList>
    </citation>
    <scope>IDENTIFICATION</scope>
</reference>
<dbReference type="InterPro" id="IPR056704">
    <property type="entry name" value="DUF7802"/>
</dbReference>
<feature type="transmembrane region" description="Helical" evidence="1">
    <location>
        <begin position="144"/>
        <end position="165"/>
    </location>
</feature>
<evidence type="ECO:0000313" key="4">
    <source>
        <dbReference type="WBParaSite" id="Hba_00979"/>
    </source>
</evidence>
<dbReference type="PANTHER" id="PTHR35982:SF1">
    <property type="entry name" value="SPIROCYCLASE, AVEC FAMILY"/>
    <property type="match status" value="1"/>
</dbReference>